<dbReference type="Gene3D" id="2.70.98.30">
    <property type="entry name" value="Golgi alpha-mannosidase II, domain 4"/>
    <property type="match status" value="1"/>
</dbReference>
<dbReference type="Pfam" id="PF17652">
    <property type="entry name" value="Glyco_hydro81C"/>
    <property type="match status" value="1"/>
</dbReference>
<keyword evidence="5" id="KW-0119">Carbohydrate metabolism</keyword>
<keyword evidence="7" id="KW-0961">Cell wall biogenesis/degradation</keyword>
<evidence type="ECO:0000256" key="5">
    <source>
        <dbReference type="ARBA" id="ARBA00023277"/>
    </source>
</evidence>
<dbReference type="PANTHER" id="PTHR31983:SF0">
    <property type="entry name" value="GLUCAN ENDO-1,3-BETA-D-GLUCOSIDASE 2"/>
    <property type="match status" value="1"/>
</dbReference>
<evidence type="ECO:0000256" key="4">
    <source>
        <dbReference type="ARBA" id="ARBA00022801"/>
    </source>
</evidence>
<dbReference type="EMBL" id="VDMD01000005">
    <property type="protein sequence ID" value="TRM65476.1"/>
    <property type="molecule type" value="Genomic_DNA"/>
</dbReference>
<evidence type="ECO:0000313" key="12">
    <source>
        <dbReference type="EMBL" id="TRM65476.1"/>
    </source>
</evidence>
<dbReference type="AlphaFoldDB" id="A0A550CKY9"/>
<dbReference type="InterPro" id="IPR040451">
    <property type="entry name" value="GH81_N"/>
</dbReference>
<evidence type="ECO:0000259" key="10">
    <source>
        <dbReference type="Pfam" id="PF03639"/>
    </source>
</evidence>
<accession>A0A550CKY9</accession>
<dbReference type="GO" id="GO:0052861">
    <property type="term" value="F:endo-1,3(4)-beta-glucanase activity"/>
    <property type="evidence" value="ECO:0007669"/>
    <property type="project" value="InterPro"/>
</dbReference>
<dbReference type="GO" id="GO:0042973">
    <property type="term" value="F:glucan endo-1,3-beta-D-glucosidase activity"/>
    <property type="evidence" value="ECO:0007669"/>
    <property type="project" value="UniProtKB-EC"/>
</dbReference>
<evidence type="ECO:0000256" key="3">
    <source>
        <dbReference type="ARBA" id="ARBA00012780"/>
    </source>
</evidence>
<dbReference type="OrthoDB" id="4473401at2759"/>
<comment type="similarity">
    <text evidence="2">Belongs to the glycosyl hydrolase 81 family.</text>
</comment>
<feature type="signal peptide" evidence="9">
    <location>
        <begin position="1"/>
        <end position="15"/>
    </location>
</feature>
<dbReference type="Pfam" id="PF03639">
    <property type="entry name" value="Glyco_hydro_81"/>
    <property type="match status" value="1"/>
</dbReference>
<sequence>MRSFFFLTIASAVKAVVFGPIGTDRPAPAGGSVTSDQPPNTFFQGHSAPYPTNDWWVGYAAGSGNATCAGPFPYESVLTASAVQFGISTARQFDGTSVHQPTQMDWGVSFSEHSGAAADHKALSWDRQTVTVQYLTGSSTMNAYMVPGSPYMTFEYSGATPKFTSGQGLITTFAGSPISEGGSGSFSLNFFFHFARASGTQFSVTNSAGTYLIYSLNGSLSFTATAASGGGTVTASAPFTGVLRVVKLSEASHQALLDAHHAVYPTGVDTSYSFSGDSATLTFRWAVSGGSASDLLMLTWPHHRIKMQSPNFPDISALSYLTTKGYMYPALGNTWNMQYGLSTITWNAPRSPDSSCQDSIIAGLEYEIANLPAVAAPGDFYWFGGHVGMVSRLALIAEVMGRNDLADTVVTYLKAMYAFWFNPASTTKPAYETAWGGIINNAGYNNVNVDYGNGYYNDHHFHYGYFLAAAATIAKFDASWMNTYRTQVNYFLRDIVNPSTEDPYFPVTRNRDWFAGHSWASGIANGAGSRDQESVGEAVNGYYGAMLWGLVTGNNDAYNYARMLLAQEQHAAQVYWHMYPSQSSTDRDQPYPEQGLRSLVTIGNVQDWQAGAWLFWGDQKVQIAAIQILPVTPVNEYMYDAEWVNAVWDYTADELNDATYSDDWKSVIYLAYANANPGTAAQRSSALTSWGSGNSYSNQMYFLATRPGASGVCGDVDANPLGTYVLQVASTGQFVGNSTLPDLVAGDAGQAGAVIFNFGFAPNAGTMQTVGTGQYVTADSSGTYTLSASRAAASSWEIFVIRQKQGAATGVYSIMAASNKQYVVVGANGTLKNSGAAESDSTGFRFVSA</sequence>
<comment type="caution">
    <text evidence="12">The sequence shown here is derived from an EMBL/GenBank/DDBJ whole genome shotgun (WGS) entry which is preliminary data.</text>
</comment>
<evidence type="ECO:0000256" key="9">
    <source>
        <dbReference type="SAM" id="SignalP"/>
    </source>
</evidence>
<evidence type="ECO:0000259" key="11">
    <source>
        <dbReference type="Pfam" id="PF17652"/>
    </source>
</evidence>
<feature type="chain" id="PRO_5021760276" description="glucan endo-1,3-beta-D-glucosidase" evidence="9">
    <location>
        <begin position="16"/>
        <end position="849"/>
    </location>
</feature>
<feature type="domain" description="Glycosyl hydrolase family 81 C-terminal" evidence="11">
    <location>
        <begin position="362"/>
        <end position="683"/>
    </location>
</feature>
<feature type="domain" description="Glycosyl hydrolase family 81 N-terminal" evidence="10">
    <location>
        <begin position="43"/>
        <end position="341"/>
    </location>
</feature>
<dbReference type="PANTHER" id="PTHR31983">
    <property type="entry name" value="ENDO-1,3(4)-BETA-GLUCANASE 1"/>
    <property type="match status" value="1"/>
</dbReference>
<keyword evidence="4 12" id="KW-0378">Hydrolase</keyword>
<dbReference type="EC" id="3.2.1.39" evidence="3"/>
<dbReference type="Gene3D" id="2.80.10.50">
    <property type="match status" value="1"/>
</dbReference>
<protein>
    <recommendedName>
        <fullName evidence="3">glucan endo-1,3-beta-D-glucosidase</fullName>
        <ecNumber evidence="3">3.2.1.39</ecNumber>
    </recommendedName>
</protein>
<dbReference type="Proteomes" id="UP000320762">
    <property type="component" value="Unassembled WGS sequence"/>
</dbReference>
<dbReference type="PROSITE" id="PS52008">
    <property type="entry name" value="GH81"/>
    <property type="match status" value="1"/>
</dbReference>
<evidence type="ECO:0000256" key="2">
    <source>
        <dbReference type="ARBA" id="ARBA00010730"/>
    </source>
</evidence>
<proteinExistence type="inferred from homology"/>
<name>A0A550CKY9_9AGAR</name>
<dbReference type="InterPro" id="IPR040720">
    <property type="entry name" value="GH81_C"/>
</dbReference>
<comment type="catalytic activity">
    <reaction evidence="1">
        <text>Hydrolysis of (1-&gt;3)-beta-D-glucosidic linkages in (1-&gt;3)-beta-D-glucans.</text>
        <dbReference type="EC" id="3.2.1.39"/>
    </reaction>
</comment>
<keyword evidence="13" id="KW-1185">Reference proteome</keyword>
<dbReference type="STRING" id="97359.A0A550CKY9"/>
<evidence type="ECO:0000256" key="1">
    <source>
        <dbReference type="ARBA" id="ARBA00000382"/>
    </source>
</evidence>
<reference evidence="12 13" key="1">
    <citation type="journal article" date="2019" name="New Phytol.">
        <title>Comparative genomics reveals unique wood-decay strategies and fruiting body development in the Schizophyllaceae.</title>
        <authorList>
            <person name="Almasi E."/>
            <person name="Sahu N."/>
            <person name="Krizsan K."/>
            <person name="Balint B."/>
            <person name="Kovacs G.M."/>
            <person name="Kiss B."/>
            <person name="Cseklye J."/>
            <person name="Drula E."/>
            <person name="Henrissat B."/>
            <person name="Nagy I."/>
            <person name="Chovatia M."/>
            <person name="Adam C."/>
            <person name="LaButti K."/>
            <person name="Lipzen A."/>
            <person name="Riley R."/>
            <person name="Grigoriev I.V."/>
            <person name="Nagy L.G."/>
        </authorList>
    </citation>
    <scope>NUCLEOTIDE SEQUENCE [LARGE SCALE GENOMIC DNA]</scope>
    <source>
        <strain evidence="12 13">NL-1724</strain>
    </source>
</reference>
<dbReference type="SUPFAM" id="SSF50405">
    <property type="entry name" value="Actin-crosslinking proteins"/>
    <property type="match status" value="1"/>
</dbReference>
<keyword evidence="9" id="KW-0732">Signal</keyword>
<evidence type="ECO:0000256" key="6">
    <source>
        <dbReference type="ARBA" id="ARBA00023295"/>
    </source>
</evidence>
<dbReference type="GO" id="GO:0071555">
    <property type="term" value="P:cell wall organization"/>
    <property type="evidence" value="ECO:0007669"/>
    <property type="project" value="UniProtKB-KW"/>
</dbReference>
<dbReference type="InterPro" id="IPR008999">
    <property type="entry name" value="Actin-crosslinking"/>
</dbReference>
<evidence type="ECO:0000256" key="7">
    <source>
        <dbReference type="ARBA" id="ARBA00023316"/>
    </source>
</evidence>
<keyword evidence="6" id="KW-0326">Glycosidase</keyword>
<evidence type="ECO:0000313" key="13">
    <source>
        <dbReference type="Proteomes" id="UP000320762"/>
    </source>
</evidence>
<gene>
    <name evidence="12" type="ORF">BD626DRAFT_398757</name>
</gene>
<dbReference type="InterPro" id="IPR005200">
    <property type="entry name" value="Endo-beta-glucanase"/>
</dbReference>
<keyword evidence="8" id="KW-0624">Polysaccharide degradation</keyword>
<organism evidence="12 13">
    <name type="scientific">Schizophyllum amplum</name>
    <dbReference type="NCBI Taxonomy" id="97359"/>
    <lineage>
        <taxon>Eukaryota</taxon>
        <taxon>Fungi</taxon>
        <taxon>Dikarya</taxon>
        <taxon>Basidiomycota</taxon>
        <taxon>Agaricomycotina</taxon>
        <taxon>Agaricomycetes</taxon>
        <taxon>Agaricomycetidae</taxon>
        <taxon>Agaricales</taxon>
        <taxon>Schizophyllaceae</taxon>
        <taxon>Schizophyllum</taxon>
    </lineage>
</organism>
<evidence type="ECO:0000256" key="8">
    <source>
        <dbReference type="ARBA" id="ARBA00023326"/>
    </source>
</evidence>
<dbReference type="GO" id="GO:0000272">
    <property type="term" value="P:polysaccharide catabolic process"/>
    <property type="evidence" value="ECO:0007669"/>
    <property type="project" value="UniProtKB-KW"/>
</dbReference>